<evidence type="ECO:0000313" key="4">
    <source>
        <dbReference type="Proteomes" id="UP001256673"/>
    </source>
</evidence>
<protein>
    <recommendedName>
        <fullName evidence="5">PH domain-containing protein</fullName>
    </recommendedName>
</protein>
<feature type="transmembrane region" description="Helical" evidence="2">
    <location>
        <begin position="196"/>
        <end position="217"/>
    </location>
</feature>
<gene>
    <name evidence="3" type="ORF">RWH43_07340</name>
</gene>
<comment type="caution">
    <text evidence="3">The sequence shown here is derived from an EMBL/GenBank/DDBJ whole genome shotgun (WGS) entry which is preliminary data.</text>
</comment>
<proteinExistence type="predicted"/>
<dbReference type="RefSeq" id="WP_154096591.1">
    <property type="nucleotide sequence ID" value="NZ_JAWDIU010000002.1"/>
</dbReference>
<evidence type="ECO:0000256" key="2">
    <source>
        <dbReference type="SAM" id="Phobius"/>
    </source>
</evidence>
<reference evidence="3 4" key="1">
    <citation type="submission" date="2023-09" db="EMBL/GenBank/DDBJ databases">
        <title>Microbacterium fusihabitans sp. nov., Microbacterium phycihabitans sp. nov., and Microbacterium cervinum sp. nov., isolated from dried seaweeds of beach.</title>
        <authorList>
            <person name="Lee S.D."/>
        </authorList>
    </citation>
    <scope>NUCLEOTIDE SEQUENCE [LARGE SCALE GENOMIC DNA]</scope>
    <source>
        <strain evidence="3 4">KSW2-21</strain>
    </source>
</reference>
<keyword evidence="4" id="KW-1185">Reference proteome</keyword>
<dbReference type="EMBL" id="JAWDIU010000002">
    <property type="protein sequence ID" value="MDU0326572.1"/>
    <property type="molecule type" value="Genomic_DNA"/>
</dbReference>
<feature type="transmembrane region" description="Helical" evidence="2">
    <location>
        <begin position="31"/>
        <end position="54"/>
    </location>
</feature>
<accession>A0ABU3RUL0</accession>
<feature type="transmembrane region" description="Helical" evidence="2">
    <location>
        <begin position="85"/>
        <end position="104"/>
    </location>
</feature>
<name>A0ABU3RUL0_9MICO</name>
<keyword evidence="2" id="KW-0812">Transmembrane</keyword>
<keyword evidence="2" id="KW-1133">Transmembrane helix</keyword>
<dbReference type="Proteomes" id="UP001256673">
    <property type="component" value="Unassembled WGS sequence"/>
</dbReference>
<keyword evidence="2" id="KW-0472">Membrane</keyword>
<feature type="region of interest" description="Disordered" evidence="1">
    <location>
        <begin position="328"/>
        <end position="349"/>
    </location>
</feature>
<evidence type="ECO:0000313" key="3">
    <source>
        <dbReference type="EMBL" id="MDU0326572.1"/>
    </source>
</evidence>
<feature type="transmembrane region" description="Helical" evidence="2">
    <location>
        <begin position="110"/>
        <end position="129"/>
    </location>
</feature>
<evidence type="ECO:0000256" key="1">
    <source>
        <dbReference type="SAM" id="MobiDB-lite"/>
    </source>
</evidence>
<feature type="transmembrane region" description="Helical" evidence="2">
    <location>
        <begin position="165"/>
        <end position="190"/>
    </location>
</feature>
<evidence type="ECO:0008006" key="5">
    <source>
        <dbReference type="Google" id="ProtNLM"/>
    </source>
</evidence>
<sequence length="349" mass="36669">MPSPRVSGAVLLVLALAGVVASVVFLPAGGVISVVSALGLALCVAAVALAAVWLGRRSWEPEPAPGWTPVDRTRDRERLRRMTRLQGIICLVLGVGLIAVAVVFPTDDGTLRASVIGVLVLVLGVIGLFSSRRAAARVEDDAPDTQPDAAPTGWVLVTPRDRGTILLFALPGLALSVVAVWQMTSILLLIARASTLGLVIVVLALVAAVIGAGMWVARLLPEVSVDVGAGLVRTGSREVPWSSFTAARLQASSTFIGGPRSLFLVLEGPEKLRAPLLLRRRGDLAMSDEQRRATLAALDGAQIALPRAPEDPKGKFSRSLFPQHVDAAQARELVAHPPRSDQDLPVTGV</sequence>
<organism evidence="3 4">
    <name type="scientific">Microbacterium algihabitans</name>
    <dbReference type="NCBI Taxonomy" id="3075992"/>
    <lineage>
        <taxon>Bacteria</taxon>
        <taxon>Bacillati</taxon>
        <taxon>Actinomycetota</taxon>
        <taxon>Actinomycetes</taxon>
        <taxon>Micrococcales</taxon>
        <taxon>Microbacteriaceae</taxon>
        <taxon>Microbacterium</taxon>
    </lineage>
</organism>